<dbReference type="SMART" id="SM00532">
    <property type="entry name" value="LIGANc"/>
    <property type="match status" value="1"/>
</dbReference>
<feature type="domain" description="BRCT" evidence="15">
    <location>
        <begin position="594"/>
        <end position="672"/>
    </location>
</feature>
<dbReference type="Gene3D" id="1.10.287.610">
    <property type="entry name" value="Helix hairpin bin"/>
    <property type="match status" value="1"/>
</dbReference>
<keyword evidence="9 14" id="KW-0460">Magnesium</keyword>
<evidence type="ECO:0000256" key="6">
    <source>
        <dbReference type="ARBA" id="ARBA00022723"/>
    </source>
</evidence>
<protein>
    <recommendedName>
        <fullName evidence="3 14">DNA ligase</fullName>
        <ecNumber evidence="2 14">6.5.1.2</ecNumber>
    </recommendedName>
    <alternativeName>
        <fullName evidence="14">Polydeoxyribonucleotide synthase [NAD(+)]</fullName>
    </alternativeName>
</protein>
<keyword evidence="4 14" id="KW-0436">Ligase</keyword>
<dbReference type="Pfam" id="PF12826">
    <property type="entry name" value="HHH_2"/>
    <property type="match status" value="1"/>
</dbReference>
<dbReference type="Gene3D" id="1.10.150.20">
    <property type="entry name" value="5' to 3' exonuclease, C-terminal subdomain"/>
    <property type="match status" value="2"/>
</dbReference>
<keyword evidence="5 14" id="KW-0235">DNA replication</keyword>
<dbReference type="PROSITE" id="PS01056">
    <property type="entry name" value="DNA_LIGASE_N2"/>
    <property type="match status" value="1"/>
</dbReference>
<keyword evidence="8 14" id="KW-0862">Zinc</keyword>
<dbReference type="SUPFAM" id="SSF47781">
    <property type="entry name" value="RuvA domain 2-like"/>
    <property type="match status" value="1"/>
</dbReference>
<dbReference type="NCBIfam" id="NF005932">
    <property type="entry name" value="PRK07956.1"/>
    <property type="match status" value="1"/>
</dbReference>
<dbReference type="CDD" id="cd17748">
    <property type="entry name" value="BRCT_DNA_ligase_like"/>
    <property type="match status" value="1"/>
</dbReference>
<dbReference type="SUPFAM" id="SSF50249">
    <property type="entry name" value="Nucleic acid-binding proteins"/>
    <property type="match status" value="1"/>
</dbReference>
<evidence type="ECO:0000256" key="3">
    <source>
        <dbReference type="ARBA" id="ARBA00013308"/>
    </source>
</evidence>
<dbReference type="InterPro" id="IPR001679">
    <property type="entry name" value="DNA_ligase"/>
</dbReference>
<evidence type="ECO:0000256" key="9">
    <source>
        <dbReference type="ARBA" id="ARBA00022842"/>
    </source>
</evidence>
<dbReference type="PANTHER" id="PTHR23389:SF9">
    <property type="entry name" value="DNA LIGASE"/>
    <property type="match status" value="1"/>
</dbReference>
<dbReference type="GO" id="GO:0046872">
    <property type="term" value="F:metal ion binding"/>
    <property type="evidence" value="ECO:0007669"/>
    <property type="project" value="UniProtKB-KW"/>
</dbReference>
<feature type="active site" description="N6-AMP-lysine intermediate" evidence="14">
    <location>
        <position position="118"/>
    </location>
</feature>
<dbReference type="InterPro" id="IPR012340">
    <property type="entry name" value="NA-bd_OB-fold"/>
</dbReference>
<dbReference type="EMBL" id="CACVAT010000020">
    <property type="protein sequence ID" value="CAA6800649.1"/>
    <property type="molecule type" value="Genomic_DNA"/>
</dbReference>
<keyword evidence="10 14" id="KW-0520">NAD</keyword>
<dbReference type="Pfam" id="PF03119">
    <property type="entry name" value="DNA_ligase_ZBD"/>
    <property type="match status" value="1"/>
</dbReference>
<dbReference type="FunFam" id="3.30.470.30:FF:000001">
    <property type="entry name" value="DNA ligase"/>
    <property type="match status" value="1"/>
</dbReference>
<dbReference type="CDD" id="cd00114">
    <property type="entry name" value="LIGANc"/>
    <property type="match status" value="1"/>
</dbReference>
<dbReference type="InterPro" id="IPR003583">
    <property type="entry name" value="Hlx-hairpin-Hlx_DNA-bd_motif"/>
</dbReference>
<gene>
    <name evidence="14" type="primary">ligA</name>
    <name evidence="16" type="ORF">HELGO_WM28165</name>
</gene>
<evidence type="ECO:0000256" key="5">
    <source>
        <dbReference type="ARBA" id="ARBA00022705"/>
    </source>
</evidence>
<dbReference type="InterPro" id="IPR001357">
    <property type="entry name" value="BRCT_dom"/>
</dbReference>
<dbReference type="InterPro" id="IPR013840">
    <property type="entry name" value="DNAligase_N"/>
</dbReference>
<dbReference type="EC" id="6.5.1.2" evidence="2 14"/>
<dbReference type="Pfam" id="PF00533">
    <property type="entry name" value="BRCT"/>
    <property type="match status" value="1"/>
</dbReference>
<proteinExistence type="inferred from homology"/>
<dbReference type="Gene3D" id="3.40.50.10190">
    <property type="entry name" value="BRCT domain"/>
    <property type="match status" value="1"/>
</dbReference>
<dbReference type="InterPro" id="IPR004150">
    <property type="entry name" value="NAD_DNA_ligase_OB"/>
</dbReference>
<dbReference type="InterPro" id="IPR036420">
    <property type="entry name" value="BRCT_dom_sf"/>
</dbReference>
<dbReference type="SUPFAM" id="SSF56091">
    <property type="entry name" value="DNA ligase/mRNA capping enzyme, catalytic domain"/>
    <property type="match status" value="1"/>
</dbReference>
<dbReference type="PIRSF" id="PIRSF001604">
    <property type="entry name" value="LigA"/>
    <property type="match status" value="1"/>
</dbReference>
<dbReference type="NCBIfam" id="TIGR00575">
    <property type="entry name" value="dnlj"/>
    <property type="match status" value="1"/>
</dbReference>
<feature type="binding site" evidence="14">
    <location>
        <position position="139"/>
    </location>
    <ligand>
        <name>NAD(+)</name>
        <dbReference type="ChEBI" id="CHEBI:57540"/>
    </ligand>
</feature>
<evidence type="ECO:0000256" key="2">
    <source>
        <dbReference type="ARBA" id="ARBA00012722"/>
    </source>
</evidence>
<evidence type="ECO:0000256" key="12">
    <source>
        <dbReference type="ARBA" id="ARBA00034005"/>
    </source>
</evidence>
<feature type="binding site" evidence="14">
    <location>
        <position position="411"/>
    </location>
    <ligand>
        <name>Zn(2+)</name>
        <dbReference type="ChEBI" id="CHEBI:29105"/>
    </ligand>
</feature>
<evidence type="ECO:0000256" key="4">
    <source>
        <dbReference type="ARBA" id="ARBA00022598"/>
    </source>
</evidence>
<accession>A0A6S6S6J5</accession>
<evidence type="ECO:0000256" key="14">
    <source>
        <dbReference type="HAMAP-Rule" id="MF_01588"/>
    </source>
</evidence>
<comment type="function">
    <text evidence="1 14">DNA ligase that catalyzes the formation of phosphodiester linkages between 5'-phosphoryl and 3'-hydroxyl groups in double-stranded DNA using NAD as a coenzyme and as the energy source for the reaction. It is essential for DNA replication and repair of damaged DNA.</text>
</comment>
<dbReference type="FunFam" id="1.10.150.20:FF:000007">
    <property type="entry name" value="DNA ligase"/>
    <property type="match status" value="1"/>
</dbReference>
<comment type="caution">
    <text evidence="14">Lacks conserved residue(s) required for the propagation of feature annotation.</text>
</comment>
<name>A0A6S6S6J5_9GAMM</name>
<keyword evidence="7 14" id="KW-0227">DNA damage</keyword>
<sequence>MPKIIQEIESLRDQLRYHNHRYYVLDDPEIPDVEYDRLFHRLRALEEENPELLTADSPTQRVGAEALSEFGEIKHLIPMLSLSNVFNDEELRAFDQRVHDRLKHEEGAEALTYVAEPKLDGLAISILYENGVMVRAATRGDGETGEDVTHNVRTIESVPLRMLGDDYPSVLEVRGEIYMPKKGFDAFNARLREKGEKPLVNPRNGAAGALRQLDPRVTATRPLDIFCYAVGVVEGTDLPDTHFGMLEKLKSWGFRVCPESKVTQGAQGCADYYDMIGAKRDALPYEIDGVVYKVNDLALQQELGFVSRAPRWATAHKFPAQEEITTLIDVEFQVGRTGALTPVARLEPVFVGGVTVSNATLHNMDEVIRKDVRIGDTVIVRRAGDVIPEVVRSVPDRRPDDAREITMPTHCPECESEVLRLEDEAVYRCTGGLVCPAQVKEAIKHFASRKAMNIDGLGDKLVEQFFDEKLIKHVDDLYRLEAESVAKLERMGEKSAENLIAALNESKSTTLERFIFGLGIREVGQTTAKTLARHYGSLEKVMAADQDSLQAVPDVGPVVAERVSQFFHEPHNLQTINNLRELGVVWADYEAVEGANLPLQGKTYVITGSFSQSRDVIKEQLEALGAKVSGSVSKKTTALIAGEKAGSKLDKAEKLGLEIIAEEGLGALLGVE</sequence>
<dbReference type="SMART" id="SM00278">
    <property type="entry name" value="HhH1"/>
    <property type="match status" value="3"/>
</dbReference>
<evidence type="ECO:0000256" key="13">
    <source>
        <dbReference type="ARBA" id="ARBA00060881"/>
    </source>
</evidence>
<dbReference type="GO" id="GO:0006260">
    <property type="term" value="P:DNA replication"/>
    <property type="evidence" value="ECO:0007669"/>
    <property type="project" value="UniProtKB-KW"/>
</dbReference>
<dbReference type="FunFam" id="1.10.150.20:FF:000006">
    <property type="entry name" value="DNA ligase"/>
    <property type="match status" value="1"/>
</dbReference>
<dbReference type="PANTHER" id="PTHR23389">
    <property type="entry name" value="CHROMOSOME TRANSMISSION FIDELITY FACTOR 18"/>
    <property type="match status" value="1"/>
</dbReference>
<evidence type="ECO:0000256" key="10">
    <source>
        <dbReference type="ARBA" id="ARBA00023027"/>
    </source>
</evidence>
<dbReference type="InterPro" id="IPR013839">
    <property type="entry name" value="DNAligase_adenylation"/>
</dbReference>
<keyword evidence="14" id="KW-0464">Manganese</keyword>
<dbReference type="InterPro" id="IPR004149">
    <property type="entry name" value="Znf_DNAligase_C4"/>
</dbReference>
<feature type="binding site" evidence="14">
    <location>
        <begin position="32"/>
        <end position="36"/>
    </location>
    <ligand>
        <name>NAD(+)</name>
        <dbReference type="ChEBI" id="CHEBI:57540"/>
    </ligand>
</feature>
<comment type="catalytic activity">
    <reaction evidence="12 14">
        <text>NAD(+) + (deoxyribonucleotide)n-3'-hydroxyl + 5'-phospho-(deoxyribonucleotide)m = (deoxyribonucleotide)n+m + AMP + beta-nicotinamide D-nucleotide.</text>
        <dbReference type="EC" id="6.5.1.2"/>
    </reaction>
</comment>
<dbReference type="Gene3D" id="6.20.10.30">
    <property type="match status" value="1"/>
</dbReference>
<evidence type="ECO:0000256" key="1">
    <source>
        <dbReference type="ARBA" id="ARBA00004067"/>
    </source>
</evidence>
<dbReference type="FunFam" id="2.40.50.140:FF:000012">
    <property type="entry name" value="DNA ligase"/>
    <property type="match status" value="1"/>
</dbReference>
<evidence type="ECO:0000256" key="7">
    <source>
        <dbReference type="ARBA" id="ARBA00022763"/>
    </source>
</evidence>
<dbReference type="HAMAP" id="MF_01588">
    <property type="entry name" value="DNA_ligase_A"/>
    <property type="match status" value="1"/>
</dbReference>
<dbReference type="Pfam" id="PF01653">
    <property type="entry name" value="DNA_ligase_aden"/>
    <property type="match status" value="1"/>
</dbReference>
<dbReference type="InterPro" id="IPR033136">
    <property type="entry name" value="DNA_ligase_CS"/>
</dbReference>
<dbReference type="Gene3D" id="3.30.470.30">
    <property type="entry name" value="DNA ligase/mRNA capping enzyme"/>
    <property type="match status" value="1"/>
</dbReference>
<dbReference type="SMART" id="SM00292">
    <property type="entry name" value="BRCT"/>
    <property type="match status" value="1"/>
</dbReference>
<dbReference type="InterPro" id="IPR010994">
    <property type="entry name" value="RuvA_2-like"/>
</dbReference>
<comment type="cofactor">
    <cofactor evidence="14">
        <name>Mg(2+)</name>
        <dbReference type="ChEBI" id="CHEBI:18420"/>
    </cofactor>
    <cofactor evidence="14">
        <name>Mn(2+)</name>
        <dbReference type="ChEBI" id="CHEBI:29035"/>
    </cofactor>
</comment>
<dbReference type="GO" id="GO:0003677">
    <property type="term" value="F:DNA binding"/>
    <property type="evidence" value="ECO:0007669"/>
    <property type="project" value="InterPro"/>
</dbReference>
<feature type="binding site" evidence="14">
    <location>
        <begin position="81"/>
        <end position="82"/>
    </location>
    <ligand>
        <name>NAD(+)</name>
        <dbReference type="ChEBI" id="CHEBI:57540"/>
    </ligand>
</feature>
<evidence type="ECO:0000259" key="15">
    <source>
        <dbReference type="PROSITE" id="PS50172"/>
    </source>
</evidence>
<keyword evidence="6 14" id="KW-0479">Metal-binding</keyword>
<keyword evidence="11 14" id="KW-0234">DNA repair</keyword>
<evidence type="ECO:0000313" key="16">
    <source>
        <dbReference type="EMBL" id="CAA6800649.1"/>
    </source>
</evidence>
<dbReference type="Pfam" id="PF03120">
    <property type="entry name" value="OB_DNA_ligase"/>
    <property type="match status" value="1"/>
</dbReference>
<dbReference type="InterPro" id="IPR041663">
    <property type="entry name" value="DisA/LigA_HHH"/>
</dbReference>
<feature type="binding site" evidence="14">
    <location>
        <position position="414"/>
    </location>
    <ligand>
        <name>Zn(2+)</name>
        <dbReference type="ChEBI" id="CHEBI:29105"/>
    </ligand>
</feature>
<dbReference type="SUPFAM" id="SSF52113">
    <property type="entry name" value="BRCT domain"/>
    <property type="match status" value="1"/>
</dbReference>
<dbReference type="Gene3D" id="2.40.50.140">
    <property type="entry name" value="Nucleic acid-binding proteins"/>
    <property type="match status" value="1"/>
</dbReference>
<evidence type="ECO:0000256" key="8">
    <source>
        <dbReference type="ARBA" id="ARBA00022833"/>
    </source>
</evidence>
<comment type="similarity">
    <text evidence="13 14">Belongs to the NAD-dependent DNA ligase family. LigA subfamily.</text>
</comment>
<dbReference type="FunFam" id="1.10.287.610:FF:000002">
    <property type="entry name" value="DNA ligase"/>
    <property type="match status" value="1"/>
</dbReference>
<dbReference type="GO" id="GO:0005829">
    <property type="term" value="C:cytosol"/>
    <property type="evidence" value="ECO:0007669"/>
    <property type="project" value="TreeGrafter"/>
</dbReference>
<organism evidence="16">
    <name type="scientific">uncultured Thiotrichaceae bacterium</name>
    <dbReference type="NCBI Taxonomy" id="298394"/>
    <lineage>
        <taxon>Bacteria</taxon>
        <taxon>Pseudomonadati</taxon>
        <taxon>Pseudomonadota</taxon>
        <taxon>Gammaproteobacteria</taxon>
        <taxon>Thiotrichales</taxon>
        <taxon>Thiotrichaceae</taxon>
        <taxon>environmental samples</taxon>
    </lineage>
</organism>
<dbReference type="GO" id="GO:0006281">
    <property type="term" value="P:DNA repair"/>
    <property type="evidence" value="ECO:0007669"/>
    <property type="project" value="UniProtKB-KW"/>
</dbReference>
<dbReference type="GO" id="GO:0003911">
    <property type="term" value="F:DNA ligase (NAD+) activity"/>
    <property type="evidence" value="ECO:0007669"/>
    <property type="project" value="UniProtKB-UniRule"/>
</dbReference>
<feature type="binding site" evidence="14">
    <location>
        <position position="176"/>
    </location>
    <ligand>
        <name>NAD(+)</name>
        <dbReference type="ChEBI" id="CHEBI:57540"/>
    </ligand>
</feature>
<dbReference type="PROSITE" id="PS50172">
    <property type="entry name" value="BRCT"/>
    <property type="match status" value="1"/>
</dbReference>
<feature type="binding site" evidence="14">
    <location>
        <position position="435"/>
    </location>
    <ligand>
        <name>Zn(2+)</name>
        <dbReference type="ChEBI" id="CHEBI:29105"/>
    </ligand>
</feature>
<feature type="binding site" evidence="14">
    <location>
        <position position="317"/>
    </location>
    <ligand>
        <name>NAD(+)</name>
        <dbReference type="ChEBI" id="CHEBI:57540"/>
    </ligand>
</feature>
<dbReference type="Pfam" id="PF14520">
    <property type="entry name" value="HHH_5"/>
    <property type="match status" value="1"/>
</dbReference>
<reference evidence="16" key="1">
    <citation type="submission" date="2020-01" db="EMBL/GenBank/DDBJ databases">
        <authorList>
            <person name="Meier V. D."/>
            <person name="Meier V D."/>
        </authorList>
    </citation>
    <scope>NUCLEOTIDE SEQUENCE</scope>
    <source>
        <strain evidence="16">HLG_WM_MAG_09</strain>
    </source>
</reference>
<evidence type="ECO:0000256" key="11">
    <source>
        <dbReference type="ARBA" id="ARBA00023204"/>
    </source>
</evidence>
<feature type="binding site" evidence="14">
    <location>
        <position position="293"/>
    </location>
    <ligand>
        <name>NAD(+)</name>
        <dbReference type="ChEBI" id="CHEBI:57540"/>
    </ligand>
</feature>
<dbReference type="AlphaFoldDB" id="A0A6S6S6J5"/>
<feature type="binding site" evidence="14">
    <location>
        <position position="116"/>
    </location>
    <ligand>
        <name>NAD(+)</name>
        <dbReference type="ChEBI" id="CHEBI:57540"/>
    </ligand>
</feature>